<keyword evidence="3" id="KW-0539">Nucleus</keyword>
<dbReference type="KEGG" id="bdw:94336707"/>
<dbReference type="RefSeq" id="XP_067802657.1">
    <property type="nucleotide sequence ID" value="XM_067947435.1"/>
</dbReference>
<feature type="compositionally biased region" description="Basic and acidic residues" evidence="4">
    <location>
        <begin position="92"/>
        <end position="101"/>
    </location>
</feature>
<feature type="region of interest" description="Disordered" evidence="4">
    <location>
        <begin position="1"/>
        <end position="34"/>
    </location>
</feature>
<keyword evidence="6" id="KW-1185">Reference proteome</keyword>
<organism evidence="5 6">
    <name type="scientific">Babesia duncani</name>
    <dbReference type="NCBI Taxonomy" id="323732"/>
    <lineage>
        <taxon>Eukaryota</taxon>
        <taxon>Sar</taxon>
        <taxon>Alveolata</taxon>
        <taxon>Apicomplexa</taxon>
        <taxon>Aconoidasida</taxon>
        <taxon>Piroplasmida</taxon>
        <taxon>Babesiidae</taxon>
        <taxon>Babesia</taxon>
    </lineage>
</organism>
<dbReference type="PANTHER" id="PTHR14150">
    <property type="entry name" value="U3 SMALL NUCLEOLAR RNA-ASSOCIATED PROTEIN 14"/>
    <property type="match status" value="1"/>
</dbReference>
<comment type="caution">
    <text evidence="5">The sequence shown here is derived from an EMBL/GenBank/DDBJ whole genome shotgun (WGS) entry which is preliminary data.</text>
</comment>
<evidence type="ECO:0000256" key="4">
    <source>
        <dbReference type="SAM" id="MobiDB-lite"/>
    </source>
</evidence>
<name>A0AAD9PJG0_9APIC</name>
<feature type="region of interest" description="Disordered" evidence="4">
    <location>
        <begin position="75"/>
        <end position="115"/>
    </location>
</feature>
<evidence type="ECO:0000313" key="5">
    <source>
        <dbReference type="EMBL" id="KAK2195814.1"/>
    </source>
</evidence>
<feature type="compositionally biased region" description="Acidic residues" evidence="4">
    <location>
        <begin position="24"/>
        <end position="34"/>
    </location>
</feature>
<gene>
    <name evidence="5" type="ORF">BdWA1_002409</name>
</gene>
<keyword evidence="2" id="KW-0597">Phosphoprotein</keyword>
<protein>
    <submittedName>
        <fullName evidence="5">Small-subunit processome</fullName>
    </submittedName>
</protein>
<evidence type="ECO:0000256" key="1">
    <source>
        <dbReference type="ARBA" id="ARBA00004604"/>
    </source>
</evidence>
<dbReference type="Proteomes" id="UP001214638">
    <property type="component" value="Unassembled WGS sequence"/>
</dbReference>
<evidence type="ECO:0000313" key="6">
    <source>
        <dbReference type="Proteomes" id="UP001214638"/>
    </source>
</evidence>
<dbReference type="GO" id="GO:0006364">
    <property type="term" value="P:rRNA processing"/>
    <property type="evidence" value="ECO:0007669"/>
    <property type="project" value="InterPro"/>
</dbReference>
<reference evidence="5" key="1">
    <citation type="journal article" date="2023" name="Nat. Microbiol.">
        <title>Babesia duncani multi-omics identifies virulence factors and drug targets.</title>
        <authorList>
            <person name="Singh P."/>
            <person name="Lonardi S."/>
            <person name="Liang Q."/>
            <person name="Vydyam P."/>
            <person name="Khabirova E."/>
            <person name="Fang T."/>
            <person name="Gihaz S."/>
            <person name="Thekkiniath J."/>
            <person name="Munshi M."/>
            <person name="Abel S."/>
            <person name="Ciampossin L."/>
            <person name="Batugedara G."/>
            <person name="Gupta M."/>
            <person name="Lu X.M."/>
            <person name="Lenz T."/>
            <person name="Chakravarty S."/>
            <person name="Cornillot E."/>
            <person name="Hu Y."/>
            <person name="Ma W."/>
            <person name="Gonzalez L.M."/>
            <person name="Sanchez S."/>
            <person name="Estrada K."/>
            <person name="Sanchez-Flores A."/>
            <person name="Montero E."/>
            <person name="Harb O.S."/>
            <person name="Le Roch K.G."/>
            <person name="Mamoun C.B."/>
        </authorList>
    </citation>
    <scope>NUCLEOTIDE SEQUENCE</scope>
    <source>
        <strain evidence="5">WA1</strain>
    </source>
</reference>
<dbReference type="EMBL" id="JALLKP010000003">
    <property type="protein sequence ID" value="KAK2195814.1"/>
    <property type="molecule type" value="Genomic_DNA"/>
</dbReference>
<evidence type="ECO:0000256" key="3">
    <source>
        <dbReference type="ARBA" id="ARBA00023242"/>
    </source>
</evidence>
<feature type="region of interest" description="Disordered" evidence="4">
    <location>
        <begin position="358"/>
        <end position="380"/>
    </location>
</feature>
<dbReference type="GO" id="GO:0032040">
    <property type="term" value="C:small-subunit processome"/>
    <property type="evidence" value="ECO:0007669"/>
    <property type="project" value="InterPro"/>
</dbReference>
<dbReference type="Pfam" id="PF04615">
    <property type="entry name" value="Utp14"/>
    <property type="match status" value="2"/>
</dbReference>
<evidence type="ECO:0000256" key="2">
    <source>
        <dbReference type="ARBA" id="ARBA00022553"/>
    </source>
</evidence>
<dbReference type="InterPro" id="IPR006709">
    <property type="entry name" value="SSU_processome_Utp14"/>
</dbReference>
<proteinExistence type="predicted"/>
<dbReference type="GeneID" id="94336707"/>
<dbReference type="PANTHER" id="PTHR14150:SF12">
    <property type="entry name" value="U3 SMALL NUCLEOLAR RNA-ASSOCIATED PROTEIN 14 HOMOLOG A"/>
    <property type="match status" value="1"/>
</dbReference>
<accession>A0AAD9PJG0</accession>
<comment type="subcellular location">
    <subcellularLocation>
        <location evidence="1">Nucleus</location>
        <location evidence="1">Nucleolus</location>
    </subcellularLocation>
</comment>
<sequence length="694" mass="79826">MKEMGKGGQSSNSKLRSKKRRFEDDVEIPEDSAFNEEDEIKYGHFFSSPVDSSVFVKKKKKEPQSDLGELWNYIFEDDKQPQKPKQTSSKATDPKSSKSRDSVVALDDEDEPFNRLEEDTDLFASELLNDFDTDSFKWITEAPSSDVKYRKLVEKFREIEDNLPAILQPDSQTRTTREQRKLLYEKLRKQIGAKWGPMLAAIRRRSTPIVYGDDGGRTDNTIGGLSASFEPVTELEKDLNSLQNRALEKALMARQQQKQKRINRIKSKKWHKRQRERDLHVAAKILEKSDDPEVTRQLLESFEQKRAEKRLLRKKQSQSKWAKLALRYGGTQVLKQVSEQNQLLKGEQAFINDIVNQHKEASDTSDESSGSESSDDEETNVKPNIAEFFEILKNPPESVPQKGIFGFKFMQDALERKRLNIGQNDIAKHENEDFDELIKDKSDDEKSENEEKQLQLPTVSDADIEKAKAEIEARMAADEGGLTSDDEDVVVVTEQTKTVQKMPDPKSIIAKPQNALDEDLRLPNLIKDIQAPIKEDTIKLAQKLFVVRPDEENYIDDGSDDEDDEKGDKVKGIDVSKMPGWGSWTGYMLQESKVEEPIKKKKTIDRVKISKKKDQKLSKYYIHNVCLCQKCHDTLQLPHPYNNKQEYNVNMNTLLGPEFNTLTTHKKLVQPRVRRKTKMAFLGFCQNWSGDFTP</sequence>
<dbReference type="AlphaFoldDB" id="A0AAD9PJG0"/>